<dbReference type="Proteomes" id="UP000324800">
    <property type="component" value="Unassembled WGS sequence"/>
</dbReference>
<accession>A0A5J4Q0C1</accession>
<name>A0A5J4Q0C1_9EUKA</name>
<feature type="region of interest" description="Disordered" evidence="1">
    <location>
        <begin position="49"/>
        <end position="80"/>
    </location>
</feature>
<evidence type="ECO:0000256" key="1">
    <source>
        <dbReference type="SAM" id="MobiDB-lite"/>
    </source>
</evidence>
<dbReference type="AlphaFoldDB" id="A0A5J4Q0C1"/>
<evidence type="ECO:0000313" key="3">
    <source>
        <dbReference type="Proteomes" id="UP000324800"/>
    </source>
</evidence>
<feature type="non-terminal residue" evidence="2">
    <location>
        <position position="1"/>
    </location>
</feature>
<comment type="caution">
    <text evidence="2">The sequence shown here is derived from an EMBL/GenBank/DDBJ whole genome shotgun (WGS) entry which is preliminary data.</text>
</comment>
<proteinExistence type="predicted"/>
<sequence>DLVKGVTTPGLPDVMASGLGIEKEKAETTINNLFSELKVLVDQQLQPITQQNNESSHQVEDNMDNEIIPMTKDDLARFED</sequence>
<feature type="compositionally biased region" description="Basic and acidic residues" evidence="1">
    <location>
        <begin position="71"/>
        <end position="80"/>
    </location>
</feature>
<gene>
    <name evidence="2" type="ORF">EZS28_055585</name>
</gene>
<evidence type="ECO:0000313" key="2">
    <source>
        <dbReference type="EMBL" id="KAA6314428.1"/>
    </source>
</evidence>
<dbReference type="EMBL" id="SNRW01047868">
    <property type="protein sequence ID" value="KAA6314428.1"/>
    <property type="molecule type" value="Genomic_DNA"/>
</dbReference>
<organism evidence="2 3">
    <name type="scientific">Streblomastix strix</name>
    <dbReference type="NCBI Taxonomy" id="222440"/>
    <lineage>
        <taxon>Eukaryota</taxon>
        <taxon>Metamonada</taxon>
        <taxon>Preaxostyla</taxon>
        <taxon>Oxymonadida</taxon>
        <taxon>Streblomastigidae</taxon>
        <taxon>Streblomastix</taxon>
    </lineage>
</organism>
<reference evidence="2 3" key="1">
    <citation type="submission" date="2019-03" db="EMBL/GenBank/DDBJ databases">
        <title>Single cell metagenomics reveals metabolic interactions within the superorganism composed of flagellate Streblomastix strix and complex community of Bacteroidetes bacteria on its surface.</title>
        <authorList>
            <person name="Treitli S.C."/>
            <person name="Kolisko M."/>
            <person name="Husnik F."/>
            <person name="Keeling P."/>
            <person name="Hampl V."/>
        </authorList>
    </citation>
    <scope>NUCLEOTIDE SEQUENCE [LARGE SCALE GENOMIC DNA]</scope>
    <source>
        <strain evidence="2">ST1C</strain>
    </source>
</reference>
<protein>
    <submittedName>
        <fullName evidence="2">Uncharacterized protein</fullName>
    </submittedName>
</protein>